<dbReference type="AlphaFoldDB" id="A0A4Y3RVT3"/>
<gene>
    <name evidence="2" type="ORF">SGA01_70240</name>
</gene>
<organism evidence="2 3">
    <name type="scientific">Streptomyces gardneri</name>
    <dbReference type="NCBI Taxonomy" id="66892"/>
    <lineage>
        <taxon>Bacteria</taxon>
        <taxon>Bacillati</taxon>
        <taxon>Actinomycetota</taxon>
        <taxon>Actinomycetes</taxon>
        <taxon>Kitasatosporales</taxon>
        <taxon>Streptomycetaceae</taxon>
        <taxon>Streptomyces</taxon>
    </lineage>
</organism>
<keyword evidence="3" id="KW-1185">Reference proteome</keyword>
<evidence type="ECO:0000313" key="3">
    <source>
        <dbReference type="Proteomes" id="UP000315226"/>
    </source>
</evidence>
<feature type="signal peptide" evidence="1">
    <location>
        <begin position="1"/>
        <end position="39"/>
    </location>
</feature>
<accession>A0A4Y3RVT3</accession>
<dbReference type="InterPro" id="IPR038128">
    <property type="entry name" value="Gamma_PGA_hydro_sf"/>
</dbReference>
<proteinExistence type="predicted"/>
<dbReference type="InterPro" id="IPR008585">
    <property type="entry name" value="Gamma_PGA_hydro"/>
</dbReference>
<comment type="caution">
    <text evidence="2">The sequence shown here is derived from an EMBL/GenBank/DDBJ whole genome shotgun (WGS) entry which is preliminary data.</text>
</comment>
<dbReference type="RefSeq" id="WP_174867625.1">
    <property type="nucleotide sequence ID" value="NZ_BJMN01000056.1"/>
</dbReference>
<evidence type="ECO:0008006" key="4">
    <source>
        <dbReference type="Google" id="ProtNLM"/>
    </source>
</evidence>
<dbReference type="InterPro" id="IPR006311">
    <property type="entry name" value="TAT_signal"/>
</dbReference>
<feature type="chain" id="PRO_5021407231" description="Phage replication protein" evidence="1">
    <location>
        <begin position="40"/>
        <end position="317"/>
    </location>
</feature>
<evidence type="ECO:0000256" key="1">
    <source>
        <dbReference type="SAM" id="SignalP"/>
    </source>
</evidence>
<dbReference type="PROSITE" id="PS51318">
    <property type="entry name" value="TAT"/>
    <property type="match status" value="1"/>
</dbReference>
<dbReference type="Gene3D" id="3.40.630.100">
    <property type="entry name" value="Poly-gamma-glutamate hydrolase, zinc-binding motif"/>
    <property type="match status" value="1"/>
</dbReference>
<keyword evidence="1" id="KW-0732">Signal</keyword>
<dbReference type="EMBL" id="BJMN01000056">
    <property type="protein sequence ID" value="GEB61419.1"/>
    <property type="molecule type" value="Genomic_DNA"/>
</dbReference>
<dbReference type="Pfam" id="PF05908">
    <property type="entry name" value="Gamma_PGA_hydro"/>
    <property type="match status" value="1"/>
</dbReference>
<sequence length="317" mass="33569">MTPFEHSASRRTILTALAAAATTGAPVLGQLAAATPASAALPSDVTLPDPIEYKSNTLLYQDTNLVEGTSYSRRYRRHQQFDLKMSQKYGFQRTAILALHGGGIEIGTSELCLGIAGYSPGSAPGEGMGDPAGDPILPTVHDYFMFEGLLSDGNSALHVTSKNCDDHVALATAASHLNVLSLHGCKFEQLNLPTATYPPTGDLGVAVVGGLNAAFRAALVTEINSAGFQAVDAYDPRYSATLGEFNGSHDKNPCNRTMLAMGAQLELTTELRKSLFGNPSSRGGRAESWYKSGGRFEAFRDACRRAIATVEAGQPIL</sequence>
<name>A0A4Y3RVT3_9ACTN</name>
<dbReference type="Proteomes" id="UP000315226">
    <property type="component" value="Unassembled WGS sequence"/>
</dbReference>
<evidence type="ECO:0000313" key="2">
    <source>
        <dbReference type="EMBL" id="GEB61419.1"/>
    </source>
</evidence>
<reference evidence="2 3" key="1">
    <citation type="submission" date="2019-06" db="EMBL/GenBank/DDBJ databases">
        <title>Whole genome shotgun sequence of Streptomyces gardneri NBRC 12865.</title>
        <authorList>
            <person name="Hosoyama A."/>
            <person name="Uohara A."/>
            <person name="Ohji S."/>
            <person name="Ichikawa N."/>
        </authorList>
    </citation>
    <scope>NUCLEOTIDE SEQUENCE [LARGE SCALE GENOMIC DNA]</scope>
    <source>
        <strain evidence="2 3">NBRC 12865</strain>
    </source>
</reference>
<protein>
    <recommendedName>
        <fullName evidence="4">Phage replication protein</fullName>
    </recommendedName>
</protein>